<proteinExistence type="predicted"/>
<feature type="region of interest" description="Disordered" evidence="1">
    <location>
        <begin position="101"/>
        <end position="124"/>
    </location>
</feature>
<keyword evidence="3" id="KW-1185">Reference proteome</keyword>
<dbReference type="PANTHER" id="PTHR48213:SF1">
    <property type="entry name" value="PROSTATIC SPERMINE-BINDING-LIKE PROTEIN"/>
    <property type="match status" value="1"/>
</dbReference>
<gene>
    <name evidence="2" type="ORF">Salat_1604700</name>
</gene>
<dbReference type="EMBL" id="JACGWO010000006">
    <property type="protein sequence ID" value="KAK4424113.1"/>
    <property type="molecule type" value="Genomic_DNA"/>
</dbReference>
<protein>
    <submittedName>
        <fullName evidence="2">Uncharacterized protein</fullName>
    </submittedName>
</protein>
<reference evidence="2" key="2">
    <citation type="journal article" date="2024" name="Plant">
        <title>Genomic evolution and insights into agronomic trait innovations of Sesamum species.</title>
        <authorList>
            <person name="Miao H."/>
            <person name="Wang L."/>
            <person name="Qu L."/>
            <person name="Liu H."/>
            <person name="Sun Y."/>
            <person name="Le M."/>
            <person name="Wang Q."/>
            <person name="Wei S."/>
            <person name="Zheng Y."/>
            <person name="Lin W."/>
            <person name="Duan Y."/>
            <person name="Cao H."/>
            <person name="Xiong S."/>
            <person name="Wang X."/>
            <person name="Wei L."/>
            <person name="Li C."/>
            <person name="Ma Q."/>
            <person name="Ju M."/>
            <person name="Zhao R."/>
            <person name="Li G."/>
            <person name="Mu C."/>
            <person name="Tian Q."/>
            <person name="Mei H."/>
            <person name="Zhang T."/>
            <person name="Gao T."/>
            <person name="Zhang H."/>
        </authorList>
    </citation>
    <scope>NUCLEOTIDE SEQUENCE</scope>
    <source>
        <strain evidence="2">3651</strain>
    </source>
</reference>
<dbReference type="Proteomes" id="UP001293254">
    <property type="component" value="Unassembled WGS sequence"/>
</dbReference>
<evidence type="ECO:0000256" key="1">
    <source>
        <dbReference type="SAM" id="MobiDB-lite"/>
    </source>
</evidence>
<sequence length="188" mass="21947">MLRIMWRRTTASMTKIGGRSSLAEEDLSSWEFVDAPLSDDEDIYSLDRDDVIPKDTRVEYEEEVDEDARDSGRPLDGVISVESLSSPPMTSLADVARHDMHHDGGHVYDDDDVHHDNEEEEDVYDDDDDELLTWKPMWRLEKRRIKKNGWRRNGGGPKLRKSKKLPYYYNRPGYLYGKHGLGVQHYYI</sequence>
<name>A0AAE2CJ60_9LAMI</name>
<evidence type="ECO:0000313" key="3">
    <source>
        <dbReference type="Proteomes" id="UP001293254"/>
    </source>
</evidence>
<feature type="compositionally biased region" description="Basic and acidic residues" evidence="1">
    <location>
        <begin position="101"/>
        <end position="117"/>
    </location>
</feature>
<comment type="caution">
    <text evidence="2">The sequence shown here is derived from an EMBL/GenBank/DDBJ whole genome shotgun (WGS) entry which is preliminary data.</text>
</comment>
<organism evidence="2 3">
    <name type="scientific">Sesamum alatum</name>
    <dbReference type="NCBI Taxonomy" id="300844"/>
    <lineage>
        <taxon>Eukaryota</taxon>
        <taxon>Viridiplantae</taxon>
        <taxon>Streptophyta</taxon>
        <taxon>Embryophyta</taxon>
        <taxon>Tracheophyta</taxon>
        <taxon>Spermatophyta</taxon>
        <taxon>Magnoliopsida</taxon>
        <taxon>eudicotyledons</taxon>
        <taxon>Gunneridae</taxon>
        <taxon>Pentapetalae</taxon>
        <taxon>asterids</taxon>
        <taxon>lamiids</taxon>
        <taxon>Lamiales</taxon>
        <taxon>Pedaliaceae</taxon>
        <taxon>Sesamum</taxon>
    </lineage>
</organism>
<dbReference type="PANTHER" id="PTHR48213">
    <property type="entry name" value="VID27-LIKE PROTEIN"/>
    <property type="match status" value="1"/>
</dbReference>
<evidence type="ECO:0000313" key="2">
    <source>
        <dbReference type="EMBL" id="KAK4424113.1"/>
    </source>
</evidence>
<accession>A0AAE2CJ60</accession>
<reference evidence="2" key="1">
    <citation type="submission" date="2020-06" db="EMBL/GenBank/DDBJ databases">
        <authorList>
            <person name="Li T."/>
            <person name="Hu X."/>
            <person name="Zhang T."/>
            <person name="Song X."/>
            <person name="Zhang H."/>
            <person name="Dai N."/>
            <person name="Sheng W."/>
            <person name="Hou X."/>
            <person name="Wei L."/>
        </authorList>
    </citation>
    <scope>NUCLEOTIDE SEQUENCE</scope>
    <source>
        <strain evidence="2">3651</strain>
        <tissue evidence="2">Leaf</tissue>
    </source>
</reference>
<dbReference type="AlphaFoldDB" id="A0AAE2CJ60"/>